<sequence length="226" mass="25380">MSIEVTLGLQVNCKWDRGEIAAEQLGKRDKCRVSVRRKVGRSNDNEWSKAYSANTYLKIVTTKYSSDILTGTETAIVSLQLSGAYRLPRVLFSRRCADTNLTVKAKKKSQYSRSKTPTRNRARVFHKTRIRVDGRGDLLAEHGRRRGGDVGPRTRTRGYPDILFAVLNSHVEAKWSCNIDVEAKKSEASMEANEKHVLRASSIDEAVYIQFESASSIYGPLRLALG</sequence>
<gene>
    <name evidence="1" type="ORF">C8F04DRAFT_1332837</name>
</gene>
<reference evidence="1" key="1">
    <citation type="submission" date="2023-03" db="EMBL/GenBank/DDBJ databases">
        <title>Massive genome expansion in bonnet fungi (Mycena s.s.) driven by repeated elements and novel gene families across ecological guilds.</title>
        <authorList>
            <consortium name="Lawrence Berkeley National Laboratory"/>
            <person name="Harder C.B."/>
            <person name="Miyauchi S."/>
            <person name="Viragh M."/>
            <person name="Kuo A."/>
            <person name="Thoen E."/>
            <person name="Andreopoulos B."/>
            <person name="Lu D."/>
            <person name="Skrede I."/>
            <person name="Drula E."/>
            <person name="Henrissat B."/>
            <person name="Morin E."/>
            <person name="Kohler A."/>
            <person name="Barry K."/>
            <person name="LaButti K."/>
            <person name="Morin E."/>
            <person name="Salamov A."/>
            <person name="Lipzen A."/>
            <person name="Mereny Z."/>
            <person name="Hegedus B."/>
            <person name="Baldrian P."/>
            <person name="Stursova M."/>
            <person name="Weitz H."/>
            <person name="Taylor A."/>
            <person name="Grigoriev I.V."/>
            <person name="Nagy L.G."/>
            <person name="Martin F."/>
            <person name="Kauserud H."/>
        </authorList>
    </citation>
    <scope>NUCLEOTIDE SEQUENCE</scope>
    <source>
        <strain evidence="1">CBHHK200</strain>
    </source>
</reference>
<dbReference type="AlphaFoldDB" id="A0AAD6X6X1"/>
<dbReference type="Proteomes" id="UP001218188">
    <property type="component" value="Unassembled WGS sequence"/>
</dbReference>
<comment type="caution">
    <text evidence="1">The sequence shown here is derived from an EMBL/GenBank/DDBJ whole genome shotgun (WGS) entry which is preliminary data.</text>
</comment>
<protein>
    <submittedName>
        <fullName evidence="1">Uncharacterized protein</fullName>
    </submittedName>
</protein>
<name>A0AAD6X6X1_9AGAR</name>
<organism evidence="1 2">
    <name type="scientific">Mycena alexandri</name>
    <dbReference type="NCBI Taxonomy" id="1745969"/>
    <lineage>
        <taxon>Eukaryota</taxon>
        <taxon>Fungi</taxon>
        <taxon>Dikarya</taxon>
        <taxon>Basidiomycota</taxon>
        <taxon>Agaricomycotina</taxon>
        <taxon>Agaricomycetes</taxon>
        <taxon>Agaricomycetidae</taxon>
        <taxon>Agaricales</taxon>
        <taxon>Marasmiineae</taxon>
        <taxon>Mycenaceae</taxon>
        <taxon>Mycena</taxon>
    </lineage>
</organism>
<accession>A0AAD6X6X1</accession>
<dbReference type="EMBL" id="JARJCM010000039">
    <property type="protein sequence ID" value="KAJ7037176.1"/>
    <property type="molecule type" value="Genomic_DNA"/>
</dbReference>
<proteinExistence type="predicted"/>
<evidence type="ECO:0000313" key="1">
    <source>
        <dbReference type="EMBL" id="KAJ7037176.1"/>
    </source>
</evidence>
<evidence type="ECO:0000313" key="2">
    <source>
        <dbReference type="Proteomes" id="UP001218188"/>
    </source>
</evidence>
<keyword evidence="2" id="KW-1185">Reference proteome</keyword>